<dbReference type="InterPro" id="IPR036259">
    <property type="entry name" value="MFS_trans_sf"/>
</dbReference>
<evidence type="ECO:0000256" key="4">
    <source>
        <dbReference type="ARBA" id="ARBA00023136"/>
    </source>
</evidence>
<sequence length="254" mass="26985">MDDTIGGQQSTSTGSASPTADDLEKLESQTESAEVSDNERAGPTRQGDDDRRPLDWDGPDDPDDPHNWPLSKRITFGTSAIVGGIPQIMQQYHVSETASYLTVTIYILGPSLGPNLGAPISELFVSLCEALGCVGVQNVAEISYGAVCSATPDLGPVAGGWVATKKDWKWTQWVYLMLGEAVMIPLLFIKESYKPVILARRNKEARTASTGEAPSQSCGRDHADATGEDAVDRPGCVVAVHILGFCVCGAAGVF</sequence>
<feature type="compositionally biased region" description="Polar residues" evidence="5">
    <location>
        <begin position="207"/>
        <end position="218"/>
    </location>
</feature>
<dbReference type="Gene3D" id="1.20.1250.20">
    <property type="entry name" value="MFS general substrate transporter like domains"/>
    <property type="match status" value="1"/>
</dbReference>
<dbReference type="EMBL" id="KV454291">
    <property type="protein sequence ID" value="ODQ75225.1"/>
    <property type="molecule type" value="Genomic_DNA"/>
</dbReference>
<evidence type="ECO:0000256" key="5">
    <source>
        <dbReference type="SAM" id="MobiDB-lite"/>
    </source>
</evidence>
<comment type="subcellular location">
    <subcellularLocation>
        <location evidence="1">Membrane</location>
        <topology evidence="1">Multi-pass membrane protein</topology>
    </subcellularLocation>
</comment>
<dbReference type="GO" id="GO:0015606">
    <property type="term" value="F:spermidine transmembrane transporter activity"/>
    <property type="evidence" value="ECO:0007669"/>
    <property type="project" value="TreeGrafter"/>
</dbReference>
<dbReference type="SUPFAM" id="SSF103473">
    <property type="entry name" value="MFS general substrate transporter"/>
    <property type="match status" value="1"/>
</dbReference>
<dbReference type="Proteomes" id="UP000094385">
    <property type="component" value="Unassembled WGS sequence"/>
</dbReference>
<evidence type="ECO:0000256" key="3">
    <source>
        <dbReference type="ARBA" id="ARBA00022989"/>
    </source>
</evidence>
<feature type="region of interest" description="Disordered" evidence="5">
    <location>
        <begin position="1"/>
        <end position="71"/>
    </location>
</feature>
<feature type="compositionally biased region" description="Basic and acidic residues" evidence="5">
    <location>
        <begin position="37"/>
        <end position="55"/>
    </location>
</feature>
<evidence type="ECO:0008006" key="8">
    <source>
        <dbReference type="Google" id="ProtNLM"/>
    </source>
</evidence>
<evidence type="ECO:0000313" key="6">
    <source>
        <dbReference type="EMBL" id="ODQ75225.1"/>
    </source>
</evidence>
<keyword evidence="4" id="KW-0472">Membrane</keyword>
<dbReference type="STRING" id="675824.A0A1E3QC09"/>
<dbReference type="PANTHER" id="PTHR23502">
    <property type="entry name" value="MAJOR FACILITATOR SUPERFAMILY"/>
    <property type="match status" value="1"/>
</dbReference>
<keyword evidence="2" id="KW-0812">Transmembrane</keyword>
<accession>A0A1E3QC09</accession>
<gene>
    <name evidence="6" type="ORF">LIPSTDRAFT_1940</name>
</gene>
<evidence type="ECO:0000256" key="2">
    <source>
        <dbReference type="ARBA" id="ARBA00022692"/>
    </source>
</evidence>
<dbReference type="PANTHER" id="PTHR23502:SF38">
    <property type="entry name" value="POLYAMINE TRANSPORTER 4"/>
    <property type="match status" value="1"/>
</dbReference>
<dbReference type="GO" id="GO:0005886">
    <property type="term" value="C:plasma membrane"/>
    <property type="evidence" value="ECO:0007669"/>
    <property type="project" value="TreeGrafter"/>
</dbReference>
<feature type="region of interest" description="Disordered" evidence="5">
    <location>
        <begin position="207"/>
        <end position="226"/>
    </location>
</feature>
<evidence type="ECO:0000256" key="1">
    <source>
        <dbReference type="ARBA" id="ARBA00004141"/>
    </source>
</evidence>
<organism evidence="6 7">
    <name type="scientific">Lipomyces starkeyi NRRL Y-11557</name>
    <dbReference type="NCBI Taxonomy" id="675824"/>
    <lineage>
        <taxon>Eukaryota</taxon>
        <taxon>Fungi</taxon>
        <taxon>Dikarya</taxon>
        <taxon>Ascomycota</taxon>
        <taxon>Saccharomycotina</taxon>
        <taxon>Lipomycetes</taxon>
        <taxon>Lipomycetales</taxon>
        <taxon>Lipomycetaceae</taxon>
        <taxon>Lipomyces</taxon>
    </lineage>
</organism>
<keyword evidence="3" id="KW-1133">Transmembrane helix</keyword>
<reference evidence="6 7" key="1">
    <citation type="journal article" date="2016" name="Proc. Natl. Acad. Sci. U.S.A.">
        <title>Comparative genomics of biotechnologically important yeasts.</title>
        <authorList>
            <person name="Riley R."/>
            <person name="Haridas S."/>
            <person name="Wolfe K.H."/>
            <person name="Lopes M.R."/>
            <person name="Hittinger C.T."/>
            <person name="Goeker M."/>
            <person name="Salamov A.A."/>
            <person name="Wisecaver J.H."/>
            <person name="Long T.M."/>
            <person name="Calvey C.H."/>
            <person name="Aerts A.L."/>
            <person name="Barry K.W."/>
            <person name="Choi C."/>
            <person name="Clum A."/>
            <person name="Coughlan A.Y."/>
            <person name="Deshpande S."/>
            <person name="Douglass A.P."/>
            <person name="Hanson S.J."/>
            <person name="Klenk H.-P."/>
            <person name="LaButti K.M."/>
            <person name="Lapidus A."/>
            <person name="Lindquist E.A."/>
            <person name="Lipzen A.M."/>
            <person name="Meier-Kolthoff J.P."/>
            <person name="Ohm R.A."/>
            <person name="Otillar R.P."/>
            <person name="Pangilinan J.L."/>
            <person name="Peng Y."/>
            <person name="Rokas A."/>
            <person name="Rosa C.A."/>
            <person name="Scheuner C."/>
            <person name="Sibirny A.A."/>
            <person name="Slot J.C."/>
            <person name="Stielow J.B."/>
            <person name="Sun H."/>
            <person name="Kurtzman C.P."/>
            <person name="Blackwell M."/>
            <person name="Grigoriev I.V."/>
            <person name="Jeffries T.W."/>
        </authorList>
    </citation>
    <scope>NUCLEOTIDE SEQUENCE [LARGE SCALE GENOMIC DNA]</scope>
    <source>
        <strain evidence="6 7">NRRL Y-11557</strain>
    </source>
</reference>
<name>A0A1E3QC09_LIPST</name>
<dbReference type="GO" id="GO:0000297">
    <property type="term" value="F:spermine transmembrane transporter activity"/>
    <property type="evidence" value="ECO:0007669"/>
    <property type="project" value="TreeGrafter"/>
</dbReference>
<evidence type="ECO:0000313" key="7">
    <source>
        <dbReference type="Proteomes" id="UP000094385"/>
    </source>
</evidence>
<keyword evidence="7" id="KW-1185">Reference proteome</keyword>
<feature type="compositionally biased region" description="Low complexity" evidence="5">
    <location>
        <begin position="1"/>
        <end position="15"/>
    </location>
</feature>
<protein>
    <recommendedName>
        <fullName evidence="8">Major facilitator superfamily (MFS) profile domain-containing protein</fullName>
    </recommendedName>
</protein>
<dbReference type="AlphaFoldDB" id="A0A1E3QC09"/>
<proteinExistence type="predicted"/>